<dbReference type="EMBL" id="JAUCMV010000002">
    <property type="protein sequence ID" value="KAK0417731.1"/>
    <property type="molecule type" value="Genomic_DNA"/>
</dbReference>
<keyword evidence="2" id="KW-1185">Reference proteome</keyword>
<organism evidence="1 2">
    <name type="scientific">Steinernema hermaphroditum</name>
    <dbReference type="NCBI Taxonomy" id="289476"/>
    <lineage>
        <taxon>Eukaryota</taxon>
        <taxon>Metazoa</taxon>
        <taxon>Ecdysozoa</taxon>
        <taxon>Nematoda</taxon>
        <taxon>Chromadorea</taxon>
        <taxon>Rhabditida</taxon>
        <taxon>Tylenchina</taxon>
        <taxon>Panagrolaimomorpha</taxon>
        <taxon>Strongyloidoidea</taxon>
        <taxon>Steinernematidae</taxon>
        <taxon>Steinernema</taxon>
    </lineage>
</organism>
<gene>
    <name evidence="1" type="ORF">QR680_013176</name>
</gene>
<evidence type="ECO:0000313" key="2">
    <source>
        <dbReference type="Proteomes" id="UP001175271"/>
    </source>
</evidence>
<evidence type="ECO:0000313" key="1">
    <source>
        <dbReference type="EMBL" id="KAK0417731.1"/>
    </source>
</evidence>
<reference evidence="1" key="1">
    <citation type="submission" date="2023-06" db="EMBL/GenBank/DDBJ databases">
        <title>Genomic analysis of the entomopathogenic nematode Steinernema hermaphroditum.</title>
        <authorList>
            <person name="Schwarz E.M."/>
            <person name="Heppert J.K."/>
            <person name="Baniya A."/>
            <person name="Schwartz H.T."/>
            <person name="Tan C.-H."/>
            <person name="Antoshechkin I."/>
            <person name="Sternberg P.W."/>
            <person name="Goodrich-Blair H."/>
            <person name="Dillman A.R."/>
        </authorList>
    </citation>
    <scope>NUCLEOTIDE SEQUENCE</scope>
    <source>
        <strain evidence="1">PS9179</strain>
        <tissue evidence="1">Whole animal</tissue>
    </source>
</reference>
<protein>
    <submittedName>
        <fullName evidence="1">Uncharacterized protein</fullName>
    </submittedName>
</protein>
<dbReference type="AlphaFoldDB" id="A0AA39I673"/>
<sequence>MSSRSVRSRVFSLPSDLPSSQLSQIRRLQKAAARAGISEEEFRRELGNYDAPYEEPTASEDDSTLKFLVKMLEHCLCCPQSGRCRHTSICSLLRNSLEHRCHRDPFCNICKQLFILTVFHQKRCHGRRHRKCQIRRCGFYKGPLAVDIIALQMIDRGILDPFIATARAAIRFRPEVEEQLRREHIEHEELIEGELV</sequence>
<name>A0AA39I673_9BILA</name>
<dbReference type="Proteomes" id="UP001175271">
    <property type="component" value="Unassembled WGS sequence"/>
</dbReference>
<accession>A0AA39I673</accession>
<proteinExistence type="predicted"/>
<comment type="caution">
    <text evidence="1">The sequence shown here is derived from an EMBL/GenBank/DDBJ whole genome shotgun (WGS) entry which is preliminary data.</text>
</comment>